<comment type="caution">
    <text evidence="1">The sequence shown here is derived from an EMBL/GenBank/DDBJ whole genome shotgun (WGS) entry which is preliminary data.</text>
</comment>
<gene>
    <name evidence="1" type="ORF">GV832_00100</name>
</gene>
<name>A0AAE5BR01_9RHOB</name>
<dbReference type="Proteomes" id="UP001193501">
    <property type="component" value="Unassembled WGS sequence"/>
</dbReference>
<accession>A0AAE5BR01</accession>
<reference evidence="1" key="1">
    <citation type="submission" date="2020-01" db="EMBL/GenBank/DDBJ databases">
        <authorList>
            <person name="Chen W.-M."/>
        </authorList>
    </citation>
    <scope>NUCLEOTIDE SEQUENCE</scope>
    <source>
        <strain evidence="1">CYK-10</strain>
    </source>
</reference>
<protein>
    <submittedName>
        <fullName evidence="1">Biphenyl 2,3-dioxygenase</fullName>
    </submittedName>
</protein>
<proteinExistence type="predicted"/>
<evidence type="ECO:0000313" key="1">
    <source>
        <dbReference type="EMBL" id="NBZ85970.1"/>
    </source>
</evidence>
<sequence length="206" mass="21419">MRLKALLIGLGLPLAGRFTLRVTMPPGGGAGASTAGLVALARAVGVPPSPELIELVREIEGASDPLVFPHPERLIWASREGRVLDLLPPLPRFQVLGGFWGEAQRTEPRDLAFPDVTDLAARIRGADLQALAQVASASAQRCLGLRGPKGDPTEALAARHGALGFLIAHTGSARGLIFAPGMAPRAAEADLRAAGFCKITRFSAGG</sequence>
<dbReference type="AlphaFoldDB" id="A0AAE5BR01"/>
<keyword evidence="2" id="KW-1185">Reference proteome</keyword>
<organism evidence="1 2">
    <name type="scientific">Stagnihabitans tardus</name>
    <dbReference type="NCBI Taxonomy" id="2699202"/>
    <lineage>
        <taxon>Bacteria</taxon>
        <taxon>Pseudomonadati</taxon>
        <taxon>Pseudomonadota</taxon>
        <taxon>Alphaproteobacteria</taxon>
        <taxon>Rhodobacterales</taxon>
        <taxon>Paracoccaceae</taxon>
        <taxon>Stagnihabitans</taxon>
    </lineage>
</organism>
<evidence type="ECO:0000313" key="2">
    <source>
        <dbReference type="Proteomes" id="UP001193501"/>
    </source>
</evidence>
<dbReference type="EMBL" id="JAABNR010000001">
    <property type="protein sequence ID" value="NBZ85970.1"/>
    <property type="molecule type" value="Genomic_DNA"/>
</dbReference>